<dbReference type="EMBL" id="JAAAID010001769">
    <property type="protein sequence ID" value="KAG0008845.1"/>
    <property type="molecule type" value="Genomic_DNA"/>
</dbReference>
<dbReference type="Proteomes" id="UP000703661">
    <property type="component" value="Unassembled WGS sequence"/>
</dbReference>
<proteinExistence type="predicted"/>
<evidence type="ECO:0000313" key="2">
    <source>
        <dbReference type="EMBL" id="KAG0008845.1"/>
    </source>
</evidence>
<comment type="caution">
    <text evidence="2">The sequence shown here is derived from an EMBL/GenBank/DDBJ whole genome shotgun (WGS) entry which is preliminary data.</text>
</comment>
<dbReference type="InterPro" id="IPR029058">
    <property type="entry name" value="AB_hydrolase_fold"/>
</dbReference>
<reference evidence="2" key="1">
    <citation type="journal article" date="2020" name="Fungal Divers.">
        <title>Resolving the Mortierellaceae phylogeny through synthesis of multi-gene phylogenetics and phylogenomics.</title>
        <authorList>
            <person name="Vandepol N."/>
            <person name="Liber J."/>
            <person name="Desiro A."/>
            <person name="Na H."/>
            <person name="Kennedy M."/>
            <person name="Barry K."/>
            <person name="Grigoriev I.V."/>
            <person name="Miller A.N."/>
            <person name="O'Donnell K."/>
            <person name="Stajich J.E."/>
            <person name="Bonito G."/>
        </authorList>
    </citation>
    <scope>NUCLEOTIDE SEQUENCE</scope>
    <source>
        <strain evidence="2">NRRL 2769</strain>
    </source>
</reference>
<dbReference type="AlphaFoldDB" id="A0A9P6SWS1"/>
<dbReference type="InterPro" id="IPR051218">
    <property type="entry name" value="Sec_MonoDiacylglyc_Lipase"/>
</dbReference>
<sequence>MGDHFAVPDRNFDDLKVNIFEVLPNSLGCIQRYTNFFYTWRRNETRPITQRWEFLAYSDTRASEPLEAWRQLSREETPFNYYVASLLLCMFSVSYWHEDFRTLYDDGSNEAVPEWTKRVFNDRWFIKMTPSSYRGAAFRTCMSDDAITLVFKGTTLNYLEECLSDCHISRHSNEKCSSKCDQVCDTHAKFLDGGIHQGFYDLLFKPFDYKYDGLYLTEGPSNGMSIIMEQILWTLHAMRSPGVRPKPMHLWITGHSLGGALASLFMARLQTVVTKDDALVRSLDENQKEFFVGSTVLDVMISQSDKNYFNTSFCDACPLCFQKEKKTRCKDCRYCKKSRTEEKKNWPDRCNECLQTKNREVGEKITALLEGCSECNNSRTGSRDWIRECESCDSYCGECGDCESCTMWIKCTACKDLRKTYLADLVILRDCYTYGSPKVGNTEFAETFAKNQKAMQARPYKPAYWRIANEYDP</sequence>
<feature type="domain" description="Fungal lipase-type" evidence="1">
    <location>
        <begin position="149"/>
        <end position="271"/>
    </location>
</feature>
<name>A0A9P6SWS1_9FUNG</name>
<keyword evidence="3" id="KW-1185">Reference proteome</keyword>
<accession>A0A9P6SWS1</accession>
<dbReference type="Pfam" id="PF01764">
    <property type="entry name" value="Lipase_3"/>
    <property type="match status" value="1"/>
</dbReference>
<protein>
    <recommendedName>
        <fullName evidence="1">Fungal lipase-type domain-containing protein</fullName>
    </recommendedName>
</protein>
<dbReference type="Gene3D" id="3.40.50.1820">
    <property type="entry name" value="alpha/beta hydrolase"/>
    <property type="match status" value="2"/>
</dbReference>
<gene>
    <name evidence="2" type="ORF">BGZ80_002992</name>
</gene>
<dbReference type="GO" id="GO:0006629">
    <property type="term" value="P:lipid metabolic process"/>
    <property type="evidence" value="ECO:0007669"/>
    <property type="project" value="InterPro"/>
</dbReference>
<evidence type="ECO:0000313" key="3">
    <source>
        <dbReference type="Proteomes" id="UP000703661"/>
    </source>
</evidence>
<evidence type="ECO:0000259" key="1">
    <source>
        <dbReference type="Pfam" id="PF01764"/>
    </source>
</evidence>
<feature type="non-terminal residue" evidence="2">
    <location>
        <position position="473"/>
    </location>
</feature>
<dbReference type="SUPFAM" id="SSF53474">
    <property type="entry name" value="alpha/beta-Hydrolases"/>
    <property type="match status" value="1"/>
</dbReference>
<dbReference type="PANTHER" id="PTHR45856:SF24">
    <property type="entry name" value="FUNGAL LIPASE-LIKE DOMAIN-CONTAINING PROTEIN"/>
    <property type="match status" value="1"/>
</dbReference>
<dbReference type="InterPro" id="IPR002921">
    <property type="entry name" value="Fungal_lipase-type"/>
</dbReference>
<organism evidence="2 3">
    <name type="scientific">Entomortierella chlamydospora</name>
    <dbReference type="NCBI Taxonomy" id="101097"/>
    <lineage>
        <taxon>Eukaryota</taxon>
        <taxon>Fungi</taxon>
        <taxon>Fungi incertae sedis</taxon>
        <taxon>Mucoromycota</taxon>
        <taxon>Mortierellomycotina</taxon>
        <taxon>Mortierellomycetes</taxon>
        <taxon>Mortierellales</taxon>
        <taxon>Mortierellaceae</taxon>
        <taxon>Entomortierella</taxon>
    </lineage>
</organism>
<dbReference type="PANTHER" id="PTHR45856">
    <property type="entry name" value="ALPHA/BETA-HYDROLASES SUPERFAMILY PROTEIN"/>
    <property type="match status" value="1"/>
</dbReference>